<sequence>MIMQMLDLDTNHHHRPYKGIFNYVDFMIRNTCILESEWLYFVALKPDFSPKTSTLFVYCVHANLVVAGIGIYECEEFMTSYHVHLLINPWQQETIFRACFVKVGEVDASFPLSIQFRHQNRVGYPNWVESFPNKVVLL</sequence>
<evidence type="ECO:0000313" key="2">
    <source>
        <dbReference type="Proteomes" id="UP000596661"/>
    </source>
</evidence>
<dbReference type="EMBL" id="UZAU01000130">
    <property type="status" value="NOT_ANNOTATED_CDS"/>
    <property type="molecule type" value="Genomic_DNA"/>
</dbReference>
<reference evidence="1" key="2">
    <citation type="submission" date="2021-03" db="UniProtKB">
        <authorList>
            <consortium name="EnsemblPlants"/>
        </authorList>
    </citation>
    <scope>IDENTIFICATION</scope>
</reference>
<keyword evidence="2" id="KW-1185">Reference proteome</keyword>
<organism evidence="1 2">
    <name type="scientific">Cannabis sativa</name>
    <name type="common">Hemp</name>
    <name type="synonym">Marijuana</name>
    <dbReference type="NCBI Taxonomy" id="3483"/>
    <lineage>
        <taxon>Eukaryota</taxon>
        <taxon>Viridiplantae</taxon>
        <taxon>Streptophyta</taxon>
        <taxon>Embryophyta</taxon>
        <taxon>Tracheophyta</taxon>
        <taxon>Spermatophyta</taxon>
        <taxon>Magnoliopsida</taxon>
        <taxon>eudicotyledons</taxon>
        <taxon>Gunneridae</taxon>
        <taxon>Pentapetalae</taxon>
        <taxon>rosids</taxon>
        <taxon>fabids</taxon>
        <taxon>Rosales</taxon>
        <taxon>Cannabaceae</taxon>
        <taxon>Cannabis</taxon>
    </lineage>
</organism>
<protein>
    <submittedName>
        <fullName evidence="1">Uncharacterized protein</fullName>
    </submittedName>
</protein>
<evidence type="ECO:0000313" key="1">
    <source>
        <dbReference type="EnsemblPlants" id="cds.evm.model.02.700"/>
    </source>
</evidence>
<dbReference type="Proteomes" id="UP000596661">
    <property type="component" value="Chromosome 2"/>
</dbReference>
<dbReference type="Gramene" id="evm.model.02.700">
    <property type="protein sequence ID" value="cds.evm.model.02.700"/>
    <property type="gene ID" value="evm.TU.02.700"/>
</dbReference>
<dbReference type="AlphaFoldDB" id="A0A803P260"/>
<dbReference type="EnsemblPlants" id="evm.model.02.700">
    <property type="protein sequence ID" value="cds.evm.model.02.700"/>
    <property type="gene ID" value="evm.TU.02.700"/>
</dbReference>
<proteinExistence type="predicted"/>
<reference evidence="1" key="1">
    <citation type="submission" date="2018-11" db="EMBL/GenBank/DDBJ databases">
        <authorList>
            <person name="Grassa J C."/>
        </authorList>
    </citation>
    <scope>NUCLEOTIDE SEQUENCE [LARGE SCALE GENOMIC DNA]</scope>
</reference>
<accession>A0A803P260</accession>
<name>A0A803P260_CANSA</name>